<accession>A0A319CZ42</accession>
<protein>
    <submittedName>
        <fullName evidence="3">DnaJ-domain-containing protein</fullName>
    </submittedName>
</protein>
<dbReference type="SUPFAM" id="SSF46565">
    <property type="entry name" value="Chaperone J-domain"/>
    <property type="match status" value="1"/>
</dbReference>
<dbReference type="PROSITE" id="PS50076">
    <property type="entry name" value="DNAJ_2"/>
    <property type="match status" value="1"/>
</dbReference>
<dbReference type="InterPro" id="IPR050817">
    <property type="entry name" value="DjlA_DnaK_co-chaperone"/>
</dbReference>
<dbReference type="CDD" id="cd06257">
    <property type="entry name" value="DnaJ"/>
    <property type="match status" value="1"/>
</dbReference>
<feature type="compositionally biased region" description="Basic and acidic residues" evidence="1">
    <location>
        <begin position="222"/>
        <end position="237"/>
    </location>
</feature>
<feature type="compositionally biased region" description="Basic and acidic residues" evidence="1">
    <location>
        <begin position="392"/>
        <end position="405"/>
    </location>
</feature>
<evidence type="ECO:0000313" key="4">
    <source>
        <dbReference type="Proteomes" id="UP000247810"/>
    </source>
</evidence>
<feature type="domain" description="J" evidence="2">
    <location>
        <begin position="9"/>
        <end position="81"/>
    </location>
</feature>
<dbReference type="InterPro" id="IPR036869">
    <property type="entry name" value="J_dom_sf"/>
</dbReference>
<dbReference type="Pfam" id="PF00226">
    <property type="entry name" value="DnaJ"/>
    <property type="match status" value="1"/>
</dbReference>
<evidence type="ECO:0000256" key="1">
    <source>
        <dbReference type="SAM" id="MobiDB-lite"/>
    </source>
</evidence>
<dbReference type="SMART" id="SM00271">
    <property type="entry name" value="DnaJ"/>
    <property type="match status" value="1"/>
</dbReference>
<dbReference type="OrthoDB" id="442087at2759"/>
<dbReference type="VEuPathDB" id="FungiDB:BO71DRAFT_487569"/>
<proteinExistence type="predicted"/>
<keyword evidence="4" id="KW-1185">Reference proteome</keyword>
<gene>
    <name evidence="3" type="ORF">BO71DRAFT_487569</name>
</gene>
<dbReference type="EMBL" id="KZ826006">
    <property type="protein sequence ID" value="PYH89911.1"/>
    <property type="molecule type" value="Genomic_DNA"/>
</dbReference>
<feature type="region of interest" description="Disordered" evidence="1">
    <location>
        <begin position="219"/>
        <end position="248"/>
    </location>
</feature>
<dbReference type="PANTHER" id="PTHR24074">
    <property type="entry name" value="CO-CHAPERONE PROTEIN DJLA"/>
    <property type="match status" value="1"/>
</dbReference>
<evidence type="ECO:0000313" key="3">
    <source>
        <dbReference type="EMBL" id="PYH89911.1"/>
    </source>
</evidence>
<feature type="region of interest" description="Disordered" evidence="1">
    <location>
        <begin position="445"/>
        <end position="473"/>
    </location>
</feature>
<dbReference type="STRING" id="1448320.A0A319CZ42"/>
<feature type="compositionally biased region" description="Acidic residues" evidence="1">
    <location>
        <begin position="267"/>
        <end position="280"/>
    </location>
</feature>
<feature type="region of interest" description="Disordered" evidence="1">
    <location>
        <begin position="263"/>
        <end position="405"/>
    </location>
</feature>
<dbReference type="Gene3D" id="1.10.287.110">
    <property type="entry name" value="DnaJ domain"/>
    <property type="match status" value="1"/>
</dbReference>
<feature type="compositionally biased region" description="Acidic residues" evidence="1">
    <location>
        <begin position="319"/>
        <end position="349"/>
    </location>
</feature>
<organism evidence="3 4">
    <name type="scientific">Aspergillus ellipticus CBS 707.79</name>
    <dbReference type="NCBI Taxonomy" id="1448320"/>
    <lineage>
        <taxon>Eukaryota</taxon>
        <taxon>Fungi</taxon>
        <taxon>Dikarya</taxon>
        <taxon>Ascomycota</taxon>
        <taxon>Pezizomycotina</taxon>
        <taxon>Eurotiomycetes</taxon>
        <taxon>Eurotiomycetidae</taxon>
        <taxon>Eurotiales</taxon>
        <taxon>Aspergillaceae</taxon>
        <taxon>Aspergillus</taxon>
        <taxon>Aspergillus subgen. Circumdati</taxon>
    </lineage>
</organism>
<dbReference type="Proteomes" id="UP000247810">
    <property type="component" value="Unassembled WGS sequence"/>
</dbReference>
<name>A0A319CZ42_9EURO</name>
<reference evidence="3 4" key="1">
    <citation type="submission" date="2018-02" db="EMBL/GenBank/DDBJ databases">
        <title>The genomes of Aspergillus section Nigri reveals drivers in fungal speciation.</title>
        <authorList>
            <consortium name="DOE Joint Genome Institute"/>
            <person name="Vesth T.C."/>
            <person name="Nybo J."/>
            <person name="Theobald S."/>
            <person name="Brandl J."/>
            <person name="Frisvad J.C."/>
            <person name="Nielsen K.F."/>
            <person name="Lyhne E.K."/>
            <person name="Kogle M.E."/>
            <person name="Kuo A."/>
            <person name="Riley R."/>
            <person name="Clum A."/>
            <person name="Nolan M."/>
            <person name="Lipzen A."/>
            <person name="Salamov A."/>
            <person name="Henrissat B."/>
            <person name="Wiebenga A."/>
            <person name="De vries R.P."/>
            <person name="Grigoriev I.V."/>
            <person name="Mortensen U.H."/>
            <person name="Andersen M.R."/>
            <person name="Baker S.E."/>
        </authorList>
    </citation>
    <scope>NUCLEOTIDE SEQUENCE [LARGE SCALE GENOMIC DNA]</scope>
    <source>
        <strain evidence="3 4">CBS 707.79</strain>
    </source>
</reference>
<sequence>MFSSTQVTNYYSILGISHNSTLKDINSAYKKLALKHHPDKQGSGGAGISGEEVSHDEFQKIQQAVEILRDATLKQKHDDALRRAGLRFFNAKCEEGDEDPNYKPMGKTTFGTLYNMRCRTDRYMYSYGNSVHMDPFSPQSMEAKARAEAEILIGERFRREADAAAAAAERGEVNTDDGAGACPGSAFASDSFASGERPTSYEDILEFLRTESCVKEKKRRDAMRANVERDEEKLQRGEEDEEGDDFSRGYGFGNYWRSERAVAAEFHDDDDDDDYEDDHDGESFVYGDVQEEYTEEYVEGDGEENVQEEVEGHYRAGDAEGEEAELQGDDELEVEDEEEEEEAQADEEEQHMGTHKDDDEDEDESRGGSTSFEPTNGADASHYHADEEEEERNYYDDEDHYDRNDIDYGYSWAYADSEKPVNDNASTAQSTEYVTANDSIVDSQEEDTGVGLGQDKSEPPRSSSTGGASAIPDFSDVKSLLDLPPGDKSDLLSTKSGYGGIKINDNYFTPFIPHFAAKISHASGRYTHQDLLAELRGLVLEIYCGWLESVRLRLPSAKPLAKGQDPEKCLHLGYWDRRTGQDECKVCHLWNPLYAITCPGCGIEACVGCRFR</sequence>
<dbReference type="AlphaFoldDB" id="A0A319CZ42"/>
<dbReference type="PRINTS" id="PR00625">
    <property type="entry name" value="JDOMAIN"/>
</dbReference>
<evidence type="ECO:0000259" key="2">
    <source>
        <dbReference type="PROSITE" id="PS50076"/>
    </source>
</evidence>
<feature type="compositionally biased region" description="Acidic residues" evidence="1">
    <location>
        <begin position="289"/>
        <end position="309"/>
    </location>
</feature>
<dbReference type="InterPro" id="IPR001623">
    <property type="entry name" value="DnaJ_domain"/>
</dbReference>